<keyword evidence="7" id="KW-0653">Protein transport</keyword>
<organism evidence="14 15">
    <name type="scientific">Henriciella pelagia</name>
    <dbReference type="NCBI Taxonomy" id="1977912"/>
    <lineage>
        <taxon>Bacteria</taxon>
        <taxon>Pseudomonadati</taxon>
        <taxon>Pseudomonadota</taxon>
        <taxon>Alphaproteobacteria</taxon>
        <taxon>Hyphomonadales</taxon>
        <taxon>Hyphomonadaceae</taxon>
        <taxon>Henriciella</taxon>
    </lineage>
</organism>
<evidence type="ECO:0000256" key="4">
    <source>
        <dbReference type="ARBA" id="ARBA00022475"/>
    </source>
</evidence>
<comment type="caution">
    <text evidence="14">The sequence shown here is derived from an EMBL/GenBank/DDBJ whole genome shotgun (WGS) entry which is preliminary data.</text>
</comment>
<proteinExistence type="inferred from homology"/>
<keyword evidence="5 10" id="KW-0997">Cell inner membrane</keyword>
<dbReference type="NCBIfam" id="NF037980">
    <property type="entry name" value="T2SS_GspK"/>
    <property type="match status" value="1"/>
</dbReference>
<comment type="subcellular location">
    <subcellularLocation>
        <location evidence="1 10">Cell inner membrane</location>
    </subcellularLocation>
</comment>
<evidence type="ECO:0000256" key="10">
    <source>
        <dbReference type="PIRNR" id="PIRNR002786"/>
    </source>
</evidence>
<dbReference type="InterPro" id="IPR005628">
    <property type="entry name" value="GspK"/>
</dbReference>
<dbReference type="EMBL" id="BMKF01000001">
    <property type="protein sequence ID" value="GGB58168.1"/>
    <property type="molecule type" value="Genomic_DNA"/>
</dbReference>
<name>A0ABQ1J2B1_9PROT</name>
<dbReference type="SUPFAM" id="SSF158544">
    <property type="entry name" value="GspK insert domain-like"/>
    <property type="match status" value="2"/>
</dbReference>
<evidence type="ECO:0000259" key="12">
    <source>
        <dbReference type="Pfam" id="PF03934"/>
    </source>
</evidence>
<dbReference type="Pfam" id="PF03934">
    <property type="entry name" value="T2SSK"/>
    <property type="match status" value="1"/>
</dbReference>
<evidence type="ECO:0000256" key="9">
    <source>
        <dbReference type="ARBA" id="ARBA00023136"/>
    </source>
</evidence>
<feature type="transmembrane region" description="Helical" evidence="11">
    <location>
        <begin position="12"/>
        <end position="36"/>
    </location>
</feature>
<keyword evidence="9 10" id="KW-0472">Membrane</keyword>
<dbReference type="PIRSF" id="PIRSF002786">
    <property type="entry name" value="XcpX"/>
    <property type="match status" value="1"/>
</dbReference>
<dbReference type="Proteomes" id="UP000628854">
    <property type="component" value="Unassembled WGS sequence"/>
</dbReference>
<keyword evidence="8 11" id="KW-1133">Transmembrane helix</keyword>
<dbReference type="Gene3D" id="1.10.40.60">
    <property type="entry name" value="EpsJ-like"/>
    <property type="match status" value="2"/>
</dbReference>
<sequence length="328" mass="34646">MTVGAHSNERGVALVTTLMIVAAMSVVAVTLTNAVLASTSRAKSLDASAQADWLAYAAEEYARLAIDDIMSATEGALSSSVEVMNQPLTFEAEGGLITILARDASNCFNLNSLAAPRSGGEGSGQSDTAAADLASLIDLADLDTVNAEGLVSSISDWIDADQSPGLNGAEDSFYSNPAMNYRTSGQMLADESELLSVRHVSADLLDAMEPFLCVLPEQLQPALNINTISERQAPLLSLAASGALTADKARDLIFQRPSGGWPSVEDFVGLPEISEIAPELIRNDMLGTTSRYVDVTAAIEYRGTRRVFSLLFSVGDGPAKVVRRERKG</sequence>
<evidence type="ECO:0000313" key="14">
    <source>
        <dbReference type="EMBL" id="GGB58168.1"/>
    </source>
</evidence>
<dbReference type="SUPFAM" id="SSF54523">
    <property type="entry name" value="Pili subunits"/>
    <property type="match status" value="1"/>
</dbReference>
<keyword evidence="6 11" id="KW-0812">Transmembrane</keyword>
<dbReference type="InterPro" id="IPR038072">
    <property type="entry name" value="GspK_central_sf"/>
</dbReference>
<dbReference type="RefSeq" id="WP_084393905.1">
    <property type="nucleotide sequence ID" value="NZ_BMKF01000001.1"/>
</dbReference>
<dbReference type="PANTHER" id="PTHR38831:SF1">
    <property type="entry name" value="TYPE II SECRETION SYSTEM PROTEIN K-RELATED"/>
    <property type="match status" value="1"/>
</dbReference>
<dbReference type="InterPro" id="IPR049031">
    <property type="entry name" value="T2SSK_SAM-like_1st"/>
</dbReference>
<keyword evidence="15" id="KW-1185">Reference proteome</keyword>
<protein>
    <recommendedName>
        <fullName evidence="10">Type II secretion system protein K</fullName>
    </recommendedName>
</protein>
<dbReference type="InterPro" id="IPR045584">
    <property type="entry name" value="Pilin-like"/>
</dbReference>
<evidence type="ECO:0000256" key="6">
    <source>
        <dbReference type="ARBA" id="ARBA00022692"/>
    </source>
</evidence>
<evidence type="ECO:0000313" key="15">
    <source>
        <dbReference type="Proteomes" id="UP000628854"/>
    </source>
</evidence>
<evidence type="ECO:0000256" key="8">
    <source>
        <dbReference type="ARBA" id="ARBA00022989"/>
    </source>
</evidence>
<dbReference type="PANTHER" id="PTHR38831">
    <property type="entry name" value="TYPE II SECRETION SYSTEM PROTEIN K"/>
    <property type="match status" value="1"/>
</dbReference>
<keyword evidence="3 10" id="KW-0813">Transport</keyword>
<reference evidence="15" key="1">
    <citation type="journal article" date="2019" name="Int. J. Syst. Evol. Microbiol.">
        <title>The Global Catalogue of Microorganisms (GCM) 10K type strain sequencing project: providing services to taxonomists for standard genome sequencing and annotation.</title>
        <authorList>
            <consortium name="The Broad Institute Genomics Platform"/>
            <consortium name="The Broad Institute Genome Sequencing Center for Infectious Disease"/>
            <person name="Wu L."/>
            <person name="Ma J."/>
        </authorList>
    </citation>
    <scope>NUCLEOTIDE SEQUENCE [LARGE SCALE GENOMIC DNA]</scope>
    <source>
        <strain evidence="15">CGMCC 1.15928</strain>
    </source>
</reference>
<dbReference type="Pfam" id="PF21687">
    <property type="entry name" value="T2SSK_1st"/>
    <property type="match status" value="1"/>
</dbReference>
<evidence type="ECO:0000256" key="11">
    <source>
        <dbReference type="SAM" id="Phobius"/>
    </source>
</evidence>
<dbReference type="InterPro" id="IPR049179">
    <property type="entry name" value="T2SSK_SAM-like_2nd"/>
</dbReference>
<comment type="similarity">
    <text evidence="2 10">Belongs to the GSP K family.</text>
</comment>
<evidence type="ECO:0000256" key="5">
    <source>
        <dbReference type="ARBA" id="ARBA00022519"/>
    </source>
</evidence>
<evidence type="ECO:0000259" key="13">
    <source>
        <dbReference type="Pfam" id="PF21687"/>
    </source>
</evidence>
<keyword evidence="4 10" id="KW-1003">Cell membrane</keyword>
<evidence type="ECO:0000256" key="1">
    <source>
        <dbReference type="ARBA" id="ARBA00004533"/>
    </source>
</evidence>
<feature type="domain" description="T2SS protein K second SAM-like" evidence="12">
    <location>
        <begin position="223"/>
        <end position="279"/>
    </location>
</feature>
<evidence type="ECO:0000256" key="3">
    <source>
        <dbReference type="ARBA" id="ARBA00022448"/>
    </source>
</evidence>
<evidence type="ECO:0000256" key="2">
    <source>
        <dbReference type="ARBA" id="ARBA00007246"/>
    </source>
</evidence>
<gene>
    <name evidence="14" type="primary">xcsK</name>
    <name evidence="14" type="ORF">GCM10011503_03200</name>
</gene>
<accession>A0ABQ1J2B1</accession>
<dbReference type="Gene3D" id="3.30.1300.30">
    <property type="entry name" value="GSPII I/J protein-like"/>
    <property type="match status" value="1"/>
</dbReference>
<feature type="domain" description="T2SS protein K first SAM-like" evidence="13">
    <location>
        <begin position="106"/>
        <end position="217"/>
    </location>
</feature>
<evidence type="ECO:0000256" key="7">
    <source>
        <dbReference type="ARBA" id="ARBA00022927"/>
    </source>
</evidence>